<dbReference type="PANTHER" id="PTHR48059:SF4">
    <property type="entry name" value="POLYGALACTURONASE INHIBITOR 1-RELATED"/>
    <property type="match status" value="1"/>
</dbReference>
<protein>
    <recommendedName>
        <fullName evidence="8">Leucine-rich repeat-containing N-terminal plant-type domain-containing protein</fullName>
    </recommendedName>
</protein>
<evidence type="ECO:0000259" key="8">
    <source>
        <dbReference type="Pfam" id="PF08263"/>
    </source>
</evidence>
<evidence type="ECO:0000313" key="10">
    <source>
        <dbReference type="Proteomes" id="UP000652761"/>
    </source>
</evidence>
<comment type="similarity">
    <text evidence="6">Belongs to the polygalacturonase-inhibiting protein family.</text>
</comment>
<feature type="domain" description="Leucine-rich repeat-containing N-terminal plant-type" evidence="8">
    <location>
        <begin position="30"/>
        <end position="67"/>
    </location>
</feature>
<dbReference type="EMBL" id="NMUH01002796">
    <property type="protein sequence ID" value="MQM02120.1"/>
    <property type="molecule type" value="Genomic_DNA"/>
</dbReference>
<evidence type="ECO:0000256" key="1">
    <source>
        <dbReference type="ARBA" id="ARBA00004196"/>
    </source>
</evidence>
<gene>
    <name evidence="9" type="ORF">Taro_034884</name>
</gene>
<evidence type="ECO:0000313" key="9">
    <source>
        <dbReference type="EMBL" id="MQM02120.1"/>
    </source>
</evidence>
<keyword evidence="2" id="KW-0433">Leucine-rich repeat</keyword>
<evidence type="ECO:0000256" key="7">
    <source>
        <dbReference type="SAM" id="SignalP"/>
    </source>
</evidence>
<evidence type="ECO:0000256" key="2">
    <source>
        <dbReference type="ARBA" id="ARBA00022614"/>
    </source>
</evidence>
<comment type="caution">
    <text evidence="9">The sequence shown here is derived from an EMBL/GenBank/DDBJ whole genome shotgun (WGS) entry which is preliminary data.</text>
</comment>
<dbReference type="InterPro" id="IPR032675">
    <property type="entry name" value="LRR_dom_sf"/>
</dbReference>
<evidence type="ECO:0000256" key="3">
    <source>
        <dbReference type="ARBA" id="ARBA00022729"/>
    </source>
</evidence>
<dbReference type="Gene3D" id="3.80.10.10">
    <property type="entry name" value="Ribonuclease Inhibitor"/>
    <property type="match status" value="1"/>
</dbReference>
<feature type="signal peptide" evidence="7">
    <location>
        <begin position="1"/>
        <end position="25"/>
    </location>
</feature>
<name>A0A843WGV8_COLES</name>
<comment type="subcellular location">
    <subcellularLocation>
        <location evidence="1">Cell envelope</location>
    </subcellularLocation>
</comment>
<dbReference type="InterPro" id="IPR013210">
    <property type="entry name" value="LRR_N_plant-typ"/>
</dbReference>
<organism evidence="9 10">
    <name type="scientific">Colocasia esculenta</name>
    <name type="common">Wild taro</name>
    <name type="synonym">Arum esculentum</name>
    <dbReference type="NCBI Taxonomy" id="4460"/>
    <lineage>
        <taxon>Eukaryota</taxon>
        <taxon>Viridiplantae</taxon>
        <taxon>Streptophyta</taxon>
        <taxon>Embryophyta</taxon>
        <taxon>Tracheophyta</taxon>
        <taxon>Spermatophyta</taxon>
        <taxon>Magnoliopsida</taxon>
        <taxon>Liliopsida</taxon>
        <taxon>Araceae</taxon>
        <taxon>Aroideae</taxon>
        <taxon>Colocasieae</taxon>
        <taxon>Colocasia</taxon>
    </lineage>
</organism>
<keyword evidence="5" id="KW-0325">Glycoprotein</keyword>
<keyword evidence="3 7" id="KW-0732">Signal</keyword>
<dbReference type="InterPro" id="IPR001611">
    <property type="entry name" value="Leu-rich_rpt"/>
</dbReference>
<dbReference type="SUPFAM" id="SSF52058">
    <property type="entry name" value="L domain-like"/>
    <property type="match status" value="1"/>
</dbReference>
<dbReference type="AlphaFoldDB" id="A0A843WGV8"/>
<evidence type="ECO:0000256" key="4">
    <source>
        <dbReference type="ARBA" id="ARBA00022737"/>
    </source>
</evidence>
<feature type="chain" id="PRO_5032974570" description="Leucine-rich repeat-containing N-terminal plant-type domain-containing protein" evidence="7">
    <location>
        <begin position="26"/>
        <end position="319"/>
    </location>
</feature>
<dbReference type="OrthoDB" id="596487at2759"/>
<dbReference type="InterPro" id="IPR051848">
    <property type="entry name" value="PGIP"/>
</dbReference>
<dbReference type="Pfam" id="PF00560">
    <property type="entry name" value="LRR_1"/>
    <property type="match status" value="4"/>
</dbReference>
<evidence type="ECO:0000256" key="6">
    <source>
        <dbReference type="ARBA" id="ARBA00038043"/>
    </source>
</evidence>
<evidence type="ECO:0000256" key="5">
    <source>
        <dbReference type="ARBA" id="ARBA00023180"/>
    </source>
</evidence>
<proteinExistence type="inferred from homology"/>
<keyword evidence="10" id="KW-1185">Reference proteome</keyword>
<dbReference type="FunFam" id="3.80.10.10:FF:000041">
    <property type="entry name" value="LRR receptor-like serine/threonine-protein kinase ERECTA"/>
    <property type="match status" value="1"/>
</dbReference>
<accession>A0A843WGV8</accession>
<dbReference type="Pfam" id="PF08263">
    <property type="entry name" value="LRRNT_2"/>
    <property type="match status" value="1"/>
</dbReference>
<dbReference type="PANTHER" id="PTHR48059">
    <property type="entry name" value="POLYGALACTURONASE INHIBITOR 1"/>
    <property type="match status" value="1"/>
</dbReference>
<dbReference type="Proteomes" id="UP000652761">
    <property type="component" value="Unassembled WGS sequence"/>
</dbReference>
<reference evidence="9" key="1">
    <citation type="submission" date="2017-07" db="EMBL/GenBank/DDBJ databases">
        <title>Taro Niue Genome Assembly and Annotation.</title>
        <authorList>
            <person name="Atibalentja N."/>
            <person name="Keating K."/>
            <person name="Fields C.J."/>
        </authorList>
    </citation>
    <scope>NUCLEOTIDE SEQUENCE</scope>
    <source>
        <strain evidence="9">Niue_2</strain>
        <tissue evidence="9">Leaf</tissue>
    </source>
</reference>
<sequence length="319" mass="34801">MAPLCRLRILLLLSLLSSFPWPAVSDPLCHPDDKRSLLQLKKALGDPYTIFTWSVAADCCSDWADVTYDAHTGRVVSVDISNSEAAGPLPEVIGDLPYLSQLTIRESPNVTGPLPPALAKLANLRMLWMDRNSLTGPIPAFLGRLAKLEYINLSFNKLSSAVPPAVGDLPRLGALILEMNQLTGTILESLGRLRNPVGIDIRLSGNRLTGPVPPSFGNLNISQIDLSRNQLTGDPSNQFEFDLSKAKFSANLGKLDLSHNRVYGKIPPEVAMLDGLMHFNVSYNSLCGKIPRGGGLKRLTKYEFFHNKCLCSTPLAPCK</sequence>
<keyword evidence="4" id="KW-0677">Repeat</keyword>